<organism evidence="1 2">
    <name type="scientific">Thioalkalivibrio nitratireducens (strain DSM 14787 / UNIQEM 213 / ALEN2)</name>
    <dbReference type="NCBI Taxonomy" id="1255043"/>
    <lineage>
        <taxon>Bacteria</taxon>
        <taxon>Pseudomonadati</taxon>
        <taxon>Pseudomonadota</taxon>
        <taxon>Gammaproteobacteria</taxon>
        <taxon>Chromatiales</taxon>
        <taxon>Ectothiorhodospiraceae</taxon>
        <taxon>Thioalkalivibrio</taxon>
    </lineage>
</organism>
<keyword evidence="2" id="KW-1185">Reference proteome</keyword>
<dbReference type="EMBL" id="CP003989">
    <property type="protein sequence ID" value="AGA32327.1"/>
    <property type="molecule type" value="Genomic_DNA"/>
</dbReference>
<dbReference type="PATRIC" id="fig|1255043.3.peg.634"/>
<dbReference type="SUPFAM" id="SSF54786">
    <property type="entry name" value="YcfA/nrd intein domain"/>
    <property type="match status" value="1"/>
</dbReference>
<dbReference type="Proteomes" id="UP000010809">
    <property type="component" value="Chromosome"/>
</dbReference>
<sequence>MLKFGDRRTVLRNPSDELKTGTLHAMLKQLGLKEEDI</sequence>
<dbReference type="Gene3D" id="3.30.920.30">
    <property type="entry name" value="Hypothetical protein"/>
    <property type="match status" value="1"/>
</dbReference>
<name>L0DTK3_THIND</name>
<proteinExistence type="predicted"/>
<dbReference type="KEGG" id="tni:TVNIR_0627"/>
<dbReference type="AlphaFoldDB" id="L0DTK3"/>
<dbReference type="InterPro" id="IPR038570">
    <property type="entry name" value="HicA_sf"/>
</dbReference>
<evidence type="ECO:0000313" key="2">
    <source>
        <dbReference type="Proteomes" id="UP000010809"/>
    </source>
</evidence>
<gene>
    <name evidence="1" type="ordered locus">TVNIR_0627</name>
</gene>
<accession>L0DTK3</accession>
<dbReference type="HOGENOM" id="CLU_3355180_0_0_6"/>
<evidence type="ECO:0008006" key="3">
    <source>
        <dbReference type="Google" id="ProtNLM"/>
    </source>
</evidence>
<evidence type="ECO:0000313" key="1">
    <source>
        <dbReference type="EMBL" id="AGA32327.1"/>
    </source>
</evidence>
<reference evidence="1" key="1">
    <citation type="submission" date="2015-12" db="EMBL/GenBank/DDBJ databases">
        <authorList>
            <person name="Tikhonova T.V."/>
            <person name="Pavlov A.R."/>
            <person name="Beletsky A.V."/>
            <person name="Mardanov A.V."/>
            <person name="Sorokin D.Y."/>
            <person name="Ravin N.V."/>
            <person name="Popov V.O."/>
        </authorList>
    </citation>
    <scope>NUCLEOTIDE SEQUENCE</scope>
    <source>
        <strain evidence="1">DSM 14787</strain>
    </source>
</reference>
<protein>
    <recommendedName>
        <fullName evidence="3">YcfA family protein</fullName>
    </recommendedName>
</protein>